<evidence type="ECO:0000256" key="3">
    <source>
        <dbReference type="ARBA" id="ARBA00023125"/>
    </source>
</evidence>
<proteinExistence type="inferred from homology"/>
<dbReference type="PANTHER" id="PTHR30126">
    <property type="entry name" value="HTH-TYPE TRANSCRIPTIONAL REGULATOR"/>
    <property type="match status" value="1"/>
</dbReference>
<dbReference type="EMBL" id="BOSL01000010">
    <property type="protein sequence ID" value="GIP54301.1"/>
    <property type="molecule type" value="Genomic_DNA"/>
</dbReference>
<keyword evidence="3" id="KW-0238">DNA-binding</keyword>
<gene>
    <name evidence="6" type="ORF">J42TS3_33360</name>
</gene>
<dbReference type="Pfam" id="PF03466">
    <property type="entry name" value="LysR_substrate"/>
    <property type="match status" value="1"/>
</dbReference>
<evidence type="ECO:0000313" key="6">
    <source>
        <dbReference type="EMBL" id="GIP54301.1"/>
    </source>
</evidence>
<evidence type="ECO:0000256" key="4">
    <source>
        <dbReference type="ARBA" id="ARBA00023163"/>
    </source>
</evidence>
<reference evidence="6 7" key="1">
    <citation type="submission" date="2021-03" db="EMBL/GenBank/DDBJ databases">
        <title>Antimicrobial resistance genes in bacteria isolated from Japanese honey, and their potential for conferring macrolide and lincosamide resistance in the American foulbrood pathogen Paenibacillus larvae.</title>
        <authorList>
            <person name="Okamoto M."/>
            <person name="Kumagai M."/>
            <person name="Kanamori H."/>
            <person name="Takamatsu D."/>
        </authorList>
    </citation>
    <scope>NUCLEOTIDE SEQUENCE [LARGE SCALE GENOMIC DNA]</scope>
    <source>
        <strain evidence="6 7">J42TS3</strain>
    </source>
</reference>
<dbReference type="Gene3D" id="1.10.10.10">
    <property type="entry name" value="Winged helix-like DNA-binding domain superfamily/Winged helix DNA-binding domain"/>
    <property type="match status" value="1"/>
</dbReference>
<sequence length="202" mass="22249">MDIKNLKTFHLIVKYGSFIRAAEEMNYAQSTVTMQMQRLESELGVELLERGKTIALTEAGRLFYEQSLQIMNRLEQLQSNLADIQSGEAGHVRLGVTEPTASYRLPRLLGRFQAIYPKIKLSVDIGSSLNMSEQIGIRPLFGPGSDNRSIFRAAVSRKVRCPSAREPCSDQPVNLGSGRFSGASLAYHIGHLPVPQKAGDGA</sequence>
<dbReference type="PROSITE" id="PS50931">
    <property type="entry name" value="HTH_LYSR"/>
    <property type="match status" value="1"/>
</dbReference>
<dbReference type="InterPro" id="IPR036388">
    <property type="entry name" value="WH-like_DNA-bd_sf"/>
</dbReference>
<dbReference type="SUPFAM" id="SSF46785">
    <property type="entry name" value="Winged helix' DNA-binding domain"/>
    <property type="match status" value="1"/>
</dbReference>
<dbReference type="PANTHER" id="PTHR30126:SF40">
    <property type="entry name" value="HTH-TYPE TRANSCRIPTIONAL REGULATOR GLTR"/>
    <property type="match status" value="1"/>
</dbReference>
<name>A0ABQ4ME81_9BACL</name>
<dbReference type="Gene3D" id="3.40.190.10">
    <property type="entry name" value="Periplasmic binding protein-like II"/>
    <property type="match status" value="1"/>
</dbReference>
<keyword evidence="2" id="KW-0805">Transcription regulation</keyword>
<keyword evidence="7" id="KW-1185">Reference proteome</keyword>
<dbReference type="CDD" id="cd05466">
    <property type="entry name" value="PBP2_LTTR_substrate"/>
    <property type="match status" value="1"/>
</dbReference>
<dbReference type="InterPro" id="IPR000847">
    <property type="entry name" value="LysR_HTH_N"/>
</dbReference>
<evidence type="ECO:0000313" key="7">
    <source>
        <dbReference type="Proteomes" id="UP000679992"/>
    </source>
</evidence>
<evidence type="ECO:0000259" key="5">
    <source>
        <dbReference type="PROSITE" id="PS50931"/>
    </source>
</evidence>
<dbReference type="PRINTS" id="PR00039">
    <property type="entry name" value="HTHLYSR"/>
</dbReference>
<organism evidence="6 7">
    <name type="scientific">Paenibacillus vini</name>
    <dbReference type="NCBI Taxonomy" id="1476024"/>
    <lineage>
        <taxon>Bacteria</taxon>
        <taxon>Bacillati</taxon>
        <taxon>Bacillota</taxon>
        <taxon>Bacilli</taxon>
        <taxon>Bacillales</taxon>
        <taxon>Paenibacillaceae</taxon>
        <taxon>Paenibacillus</taxon>
    </lineage>
</organism>
<dbReference type="InterPro" id="IPR036390">
    <property type="entry name" value="WH_DNA-bd_sf"/>
</dbReference>
<keyword evidence="4" id="KW-0804">Transcription</keyword>
<dbReference type="Proteomes" id="UP000679992">
    <property type="component" value="Unassembled WGS sequence"/>
</dbReference>
<feature type="domain" description="HTH lysR-type" evidence="5">
    <location>
        <begin position="1"/>
        <end position="57"/>
    </location>
</feature>
<evidence type="ECO:0000256" key="2">
    <source>
        <dbReference type="ARBA" id="ARBA00023015"/>
    </source>
</evidence>
<comment type="caution">
    <text evidence="6">The sequence shown here is derived from an EMBL/GenBank/DDBJ whole genome shotgun (WGS) entry which is preliminary data.</text>
</comment>
<dbReference type="Pfam" id="PF00126">
    <property type="entry name" value="HTH_1"/>
    <property type="match status" value="1"/>
</dbReference>
<protein>
    <recommendedName>
        <fullName evidence="5">HTH lysR-type domain-containing protein</fullName>
    </recommendedName>
</protein>
<comment type="similarity">
    <text evidence="1">Belongs to the LysR transcriptional regulatory family.</text>
</comment>
<accession>A0ABQ4ME81</accession>
<dbReference type="InterPro" id="IPR005119">
    <property type="entry name" value="LysR_subst-bd"/>
</dbReference>
<evidence type="ECO:0000256" key="1">
    <source>
        <dbReference type="ARBA" id="ARBA00009437"/>
    </source>
</evidence>